<dbReference type="PANTHER" id="PTHR34135:SF2">
    <property type="entry name" value="LYSOZYME"/>
    <property type="match status" value="1"/>
</dbReference>
<dbReference type="Gene3D" id="3.20.20.80">
    <property type="entry name" value="Glycosidases"/>
    <property type="match status" value="1"/>
</dbReference>
<dbReference type="PROSITE" id="PS51904">
    <property type="entry name" value="GLYCOSYL_HYDROL_F25_2"/>
    <property type="match status" value="1"/>
</dbReference>
<dbReference type="InterPro" id="IPR002053">
    <property type="entry name" value="Glyco_hydro_25"/>
</dbReference>
<dbReference type="Pfam" id="PF01183">
    <property type="entry name" value="Glyco_hydro_25"/>
    <property type="match status" value="1"/>
</dbReference>
<comment type="caution">
    <text evidence="4">The sequence shown here is derived from an EMBL/GenBank/DDBJ whole genome shotgun (WGS) entry which is preliminary data.</text>
</comment>
<comment type="similarity">
    <text evidence="1">Belongs to the glycosyl hydrolase 25 family.</text>
</comment>
<evidence type="ECO:0000313" key="4">
    <source>
        <dbReference type="EMBL" id="RKT74898.1"/>
    </source>
</evidence>
<evidence type="ECO:0000256" key="2">
    <source>
        <dbReference type="ARBA" id="ARBA00022801"/>
    </source>
</evidence>
<keyword evidence="5" id="KW-1185">Reference proteome</keyword>
<dbReference type="SUPFAM" id="SSF51445">
    <property type="entry name" value="(Trans)glycosidases"/>
    <property type="match status" value="1"/>
</dbReference>
<name>A0A495XT96_9PSEU</name>
<dbReference type="EMBL" id="RBXR01000001">
    <property type="protein sequence ID" value="RKT74898.1"/>
    <property type="molecule type" value="Genomic_DNA"/>
</dbReference>
<organism evidence="4 5">
    <name type="scientific">Saccharothrix variisporea</name>
    <dbReference type="NCBI Taxonomy" id="543527"/>
    <lineage>
        <taxon>Bacteria</taxon>
        <taxon>Bacillati</taxon>
        <taxon>Actinomycetota</taxon>
        <taxon>Actinomycetes</taxon>
        <taxon>Pseudonocardiales</taxon>
        <taxon>Pseudonocardiaceae</taxon>
        <taxon>Saccharothrix</taxon>
    </lineage>
</organism>
<dbReference type="Proteomes" id="UP000272729">
    <property type="component" value="Unassembled WGS sequence"/>
</dbReference>
<dbReference type="AlphaFoldDB" id="A0A495XT96"/>
<dbReference type="SMART" id="SM00641">
    <property type="entry name" value="Glyco_25"/>
    <property type="match status" value="1"/>
</dbReference>
<evidence type="ECO:0000256" key="1">
    <source>
        <dbReference type="ARBA" id="ARBA00010646"/>
    </source>
</evidence>
<dbReference type="GO" id="GO:0016998">
    <property type="term" value="P:cell wall macromolecule catabolic process"/>
    <property type="evidence" value="ECO:0007669"/>
    <property type="project" value="InterPro"/>
</dbReference>
<reference evidence="4 5" key="1">
    <citation type="submission" date="2018-10" db="EMBL/GenBank/DDBJ databases">
        <title>Sequencing the genomes of 1000 actinobacteria strains.</title>
        <authorList>
            <person name="Klenk H.-P."/>
        </authorList>
    </citation>
    <scope>NUCLEOTIDE SEQUENCE [LARGE SCALE GENOMIC DNA]</scope>
    <source>
        <strain evidence="4 5">DSM 43911</strain>
    </source>
</reference>
<dbReference type="InterPro" id="IPR017853">
    <property type="entry name" value="GH"/>
</dbReference>
<dbReference type="InterPro" id="IPR018077">
    <property type="entry name" value="Glyco_hydro_fam25_subgr"/>
</dbReference>
<keyword evidence="3" id="KW-0326">Glycosidase</keyword>
<sequence>MVVAAVVVVALGVIGGSAYLYLREWRPDLGDGERYGVDVSNHQGVVDWRAVAEDGISFAYVKASEGEDWVDSRFADNWAGAAAAGVPRGAYHFLSLCSDGRAQARHFLATAPPDPAALPPALDLELGGNCAARPDVEAVRREVDAFLAEVEAAWRRPVVLYVGDDWDERYPVTQDRPRWTRHLLRRPDGDWHIWQLHNFAGVSGIDGHVDLNVLRP</sequence>
<dbReference type="GO" id="GO:0003796">
    <property type="term" value="F:lysozyme activity"/>
    <property type="evidence" value="ECO:0007669"/>
    <property type="project" value="InterPro"/>
</dbReference>
<accession>A0A495XT96</accession>
<evidence type="ECO:0000256" key="3">
    <source>
        <dbReference type="ARBA" id="ARBA00023295"/>
    </source>
</evidence>
<dbReference type="PANTHER" id="PTHR34135">
    <property type="entry name" value="LYSOZYME"/>
    <property type="match status" value="1"/>
</dbReference>
<evidence type="ECO:0000313" key="5">
    <source>
        <dbReference type="Proteomes" id="UP000272729"/>
    </source>
</evidence>
<dbReference type="GO" id="GO:0016052">
    <property type="term" value="P:carbohydrate catabolic process"/>
    <property type="evidence" value="ECO:0007669"/>
    <property type="project" value="TreeGrafter"/>
</dbReference>
<dbReference type="GO" id="GO:0009253">
    <property type="term" value="P:peptidoglycan catabolic process"/>
    <property type="evidence" value="ECO:0007669"/>
    <property type="project" value="InterPro"/>
</dbReference>
<keyword evidence="2" id="KW-0378">Hydrolase</keyword>
<proteinExistence type="inferred from homology"/>
<protein>
    <submittedName>
        <fullName evidence="4">Lysozyme</fullName>
    </submittedName>
</protein>
<gene>
    <name evidence="4" type="ORF">DFJ66_8273</name>
</gene>